<name>A0A1H2RJ95_9BACI</name>
<evidence type="ECO:0000313" key="11">
    <source>
        <dbReference type="Proteomes" id="UP000199488"/>
    </source>
</evidence>
<sequence length="225" mass="25565">MFMSIIISIGIGLIGIIVITRLLGKKQLAQVTPLDFVYVLVLGGIVEQGLYNTDIQWFHMVFTFVLWGFVIYVLETLTQKYDGFRWFIKGANTVLMQDGQVYHHNLKKNKLELEQLRMLLRTQGIFSFRDVEYATLETSGTLSVLEKAGAAPASMNDDPGAPVRNEPSFLLVENGAMHLSNLQASGWDAPRLKEELHHLGYQLTDLYFAEWTSQDGFFVQTKQQK</sequence>
<proteinExistence type="inferred from homology"/>
<accession>A0A1H2RJ95</accession>
<keyword evidence="6 7" id="KW-0472">Membrane</keyword>
<dbReference type="InterPro" id="IPR048454">
    <property type="entry name" value="YetF_N"/>
</dbReference>
<dbReference type="Proteomes" id="UP000199488">
    <property type="component" value="Unassembled WGS sequence"/>
</dbReference>
<dbReference type="Pfam" id="PF20730">
    <property type="entry name" value="YetF_N"/>
    <property type="match status" value="1"/>
</dbReference>
<dbReference type="InterPro" id="IPR007353">
    <property type="entry name" value="DUF421"/>
</dbReference>
<feature type="domain" description="YetF C-terminal" evidence="8">
    <location>
        <begin position="80"/>
        <end position="212"/>
    </location>
</feature>
<keyword evidence="4 7" id="KW-0812">Transmembrane</keyword>
<keyword evidence="5 7" id="KW-1133">Transmembrane helix</keyword>
<evidence type="ECO:0000256" key="2">
    <source>
        <dbReference type="ARBA" id="ARBA00006448"/>
    </source>
</evidence>
<evidence type="ECO:0000313" key="10">
    <source>
        <dbReference type="EMBL" id="SDW19501.1"/>
    </source>
</evidence>
<keyword evidence="11" id="KW-1185">Reference proteome</keyword>
<dbReference type="Pfam" id="PF04239">
    <property type="entry name" value="DUF421"/>
    <property type="match status" value="1"/>
</dbReference>
<dbReference type="STRING" id="1122204.SAMN05421781_0800"/>
<dbReference type="AlphaFoldDB" id="A0A1H2RJ95"/>
<dbReference type="PANTHER" id="PTHR34582:SF5">
    <property type="entry name" value="UPF0702 TRANSMEMBRANE PROTEIN YETF"/>
    <property type="match status" value="1"/>
</dbReference>
<feature type="transmembrane region" description="Helical" evidence="7">
    <location>
        <begin position="31"/>
        <end position="51"/>
    </location>
</feature>
<comment type="subcellular location">
    <subcellularLocation>
        <location evidence="1">Cell membrane</location>
        <topology evidence="1">Multi-pass membrane protein</topology>
    </subcellularLocation>
</comment>
<keyword evidence="3" id="KW-1003">Cell membrane</keyword>
<dbReference type="RefSeq" id="WP_091611443.1">
    <property type="nucleotide sequence ID" value="NZ_FNNC01000001.1"/>
</dbReference>
<evidence type="ECO:0000256" key="3">
    <source>
        <dbReference type="ARBA" id="ARBA00022475"/>
    </source>
</evidence>
<dbReference type="GO" id="GO:0005886">
    <property type="term" value="C:plasma membrane"/>
    <property type="evidence" value="ECO:0007669"/>
    <property type="project" value="UniProtKB-SubCell"/>
</dbReference>
<feature type="transmembrane region" description="Helical" evidence="7">
    <location>
        <begin position="6"/>
        <end position="24"/>
    </location>
</feature>
<dbReference type="Gene3D" id="3.30.240.20">
    <property type="entry name" value="bsu07140 like domains"/>
    <property type="match status" value="2"/>
</dbReference>
<protein>
    <submittedName>
        <fullName evidence="10">Uncharacterized membrane protein YcaP, DUF421 family</fullName>
    </submittedName>
</protein>
<evidence type="ECO:0000256" key="7">
    <source>
        <dbReference type="SAM" id="Phobius"/>
    </source>
</evidence>
<gene>
    <name evidence="10" type="ORF">SAMN05421781_0800</name>
</gene>
<comment type="similarity">
    <text evidence="2">Belongs to the UPF0702 family.</text>
</comment>
<feature type="domain" description="YetF-like N-terminal transmembrane" evidence="9">
    <location>
        <begin position="3"/>
        <end position="76"/>
    </location>
</feature>
<reference evidence="10 11" key="1">
    <citation type="submission" date="2016-10" db="EMBL/GenBank/DDBJ databases">
        <authorList>
            <person name="de Groot N.N."/>
        </authorList>
    </citation>
    <scope>NUCLEOTIDE SEQUENCE [LARGE SCALE GENOMIC DNA]</scope>
    <source>
        <strain evidence="10 11">DSM 23126</strain>
    </source>
</reference>
<dbReference type="InterPro" id="IPR023090">
    <property type="entry name" value="UPF0702_alpha/beta_dom_sf"/>
</dbReference>
<feature type="transmembrane region" description="Helical" evidence="7">
    <location>
        <begin position="57"/>
        <end position="77"/>
    </location>
</feature>
<dbReference type="EMBL" id="FNNC01000001">
    <property type="protein sequence ID" value="SDW19501.1"/>
    <property type="molecule type" value="Genomic_DNA"/>
</dbReference>
<evidence type="ECO:0000256" key="4">
    <source>
        <dbReference type="ARBA" id="ARBA00022692"/>
    </source>
</evidence>
<evidence type="ECO:0000256" key="6">
    <source>
        <dbReference type="ARBA" id="ARBA00023136"/>
    </source>
</evidence>
<evidence type="ECO:0000256" key="5">
    <source>
        <dbReference type="ARBA" id="ARBA00022989"/>
    </source>
</evidence>
<evidence type="ECO:0000259" key="8">
    <source>
        <dbReference type="Pfam" id="PF04239"/>
    </source>
</evidence>
<dbReference type="PANTHER" id="PTHR34582">
    <property type="entry name" value="UPF0702 TRANSMEMBRANE PROTEIN YCAP"/>
    <property type="match status" value="1"/>
</dbReference>
<evidence type="ECO:0000259" key="9">
    <source>
        <dbReference type="Pfam" id="PF20730"/>
    </source>
</evidence>
<evidence type="ECO:0000256" key="1">
    <source>
        <dbReference type="ARBA" id="ARBA00004651"/>
    </source>
</evidence>
<dbReference type="OrthoDB" id="1076133at2"/>
<organism evidence="10 11">
    <name type="scientific">Marinococcus luteus</name>
    <dbReference type="NCBI Taxonomy" id="1122204"/>
    <lineage>
        <taxon>Bacteria</taxon>
        <taxon>Bacillati</taxon>
        <taxon>Bacillota</taxon>
        <taxon>Bacilli</taxon>
        <taxon>Bacillales</taxon>
        <taxon>Bacillaceae</taxon>
        <taxon>Marinococcus</taxon>
    </lineage>
</organism>